<dbReference type="Gene3D" id="1.10.443.10">
    <property type="entry name" value="Intergrase catalytic core"/>
    <property type="match status" value="1"/>
</dbReference>
<dbReference type="AlphaFoldDB" id="A0A7J6KR21"/>
<dbReference type="OrthoDB" id="10373707at2759"/>
<proteinExistence type="predicted"/>
<dbReference type="EMBL" id="JAAPAO010001517">
    <property type="protein sequence ID" value="KAF4649500.1"/>
    <property type="molecule type" value="Genomic_DNA"/>
</dbReference>
<dbReference type="PANTHER" id="PTHR34605:SF3">
    <property type="entry name" value="P CELL-TYPE AGGLUTINATION PROTEIN MAP4-LIKE-RELATED"/>
    <property type="match status" value="1"/>
</dbReference>
<feature type="non-terminal residue" evidence="3">
    <location>
        <position position="348"/>
    </location>
</feature>
<dbReference type="Proteomes" id="UP000591131">
    <property type="component" value="Unassembled WGS sequence"/>
</dbReference>
<dbReference type="InterPro" id="IPR010998">
    <property type="entry name" value="Integrase_recombinase_N"/>
</dbReference>
<keyword evidence="4" id="KW-1185">Reference proteome</keyword>
<dbReference type="InterPro" id="IPR052925">
    <property type="entry name" value="Phage_Integrase-like_Recomb"/>
</dbReference>
<evidence type="ECO:0000313" key="4">
    <source>
        <dbReference type="Proteomes" id="UP000591131"/>
    </source>
</evidence>
<keyword evidence="2" id="KW-0233">DNA recombination</keyword>
<comment type="caution">
    <text evidence="3">The sequence shown here is derived from an EMBL/GenBank/DDBJ whole genome shotgun (WGS) entry which is preliminary data.</text>
</comment>
<name>A0A7J6KR21_PERCH</name>
<evidence type="ECO:0000256" key="2">
    <source>
        <dbReference type="ARBA" id="ARBA00023172"/>
    </source>
</evidence>
<dbReference type="GO" id="GO:0006310">
    <property type="term" value="P:DNA recombination"/>
    <property type="evidence" value="ECO:0007669"/>
    <property type="project" value="UniProtKB-KW"/>
</dbReference>
<protein>
    <submittedName>
        <fullName evidence="3">Uncharacterized protein</fullName>
    </submittedName>
</protein>
<dbReference type="InterPro" id="IPR011010">
    <property type="entry name" value="DNA_brk_join_enz"/>
</dbReference>
<keyword evidence="1" id="KW-0238">DNA-binding</keyword>
<evidence type="ECO:0000256" key="1">
    <source>
        <dbReference type="ARBA" id="ARBA00023125"/>
    </source>
</evidence>
<accession>A0A7J6KR21</accession>
<evidence type="ECO:0000313" key="3">
    <source>
        <dbReference type="EMBL" id="KAF4649500.1"/>
    </source>
</evidence>
<gene>
    <name evidence="3" type="ORF">FOL47_002031</name>
</gene>
<dbReference type="PANTHER" id="PTHR34605">
    <property type="entry name" value="PHAGE_INTEGRASE DOMAIN-CONTAINING PROTEIN"/>
    <property type="match status" value="1"/>
</dbReference>
<dbReference type="GO" id="GO:0003677">
    <property type="term" value="F:DNA binding"/>
    <property type="evidence" value="ECO:0007669"/>
    <property type="project" value="UniProtKB-KW"/>
</dbReference>
<organism evidence="3 4">
    <name type="scientific">Perkinsus chesapeaki</name>
    <name type="common">Clam parasite</name>
    <name type="synonym">Perkinsus andrewsi</name>
    <dbReference type="NCBI Taxonomy" id="330153"/>
    <lineage>
        <taxon>Eukaryota</taxon>
        <taxon>Sar</taxon>
        <taxon>Alveolata</taxon>
        <taxon>Perkinsozoa</taxon>
        <taxon>Perkinsea</taxon>
        <taxon>Perkinsida</taxon>
        <taxon>Perkinsidae</taxon>
        <taxon>Perkinsus</taxon>
    </lineage>
</organism>
<sequence>MADRRWKAGSFVGEAQAQGRNLRVEVQDFIHGALAKSTRKSFTAAENLFLRIIFGNEGRGELYPLSGSLLLLYIYVMSKVGYAPSTIRTYVAGLKTRNIESGHRLTKLECERVKRAVKAAEKQGIYEVPVPGRDGEKIVLRPGHLRAVRRRGATEDPYWIVMLTCVFALLRARECLALKYGDIRFAMKGASDVMTLRIRKSKCDQLRRGAVLTVGCAKKSCRRPCGEPLCPVHNMYQYLHKGVHAGWFAPNTEDCIFVNPELPGEAVTYNGYLSNVRAKFSSVDDLRGFVVTHAMRRSGANWLWHASVPLFNIREFGRWSTRGTLEDRYLSGASKSQQHLYSAAMLTG</sequence>
<dbReference type="InterPro" id="IPR013762">
    <property type="entry name" value="Integrase-like_cat_sf"/>
</dbReference>
<dbReference type="SUPFAM" id="SSF47823">
    <property type="entry name" value="lambda integrase-like, N-terminal domain"/>
    <property type="match status" value="1"/>
</dbReference>
<dbReference type="Gene3D" id="1.10.150.130">
    <property type="match status" value="1"/>
</dbReference>
<dbReference type="GO" id="GO:0015074">
    <property type="term" value="P:DNA integration"/>
    <property type="evidence" value="ECO:0007669"/>
    <property type="project" value="InterPro"/>
</dbReference>
<reference evidence="3 4" key="1">
    <citation type="submission" date="2020-04" db="EMBL/GenBank/DDBJ databases">
        <title>Perkinsus chesapeaki whole genome sequence.</title>
        <authorList>
            <person name="Bogema D.R."/>
        </authorList>
    </citation>
    <scope>NUCLEOTIDE SEQUENCE [LARGE SCALE GENOMIC DNA]</scope>
    <source>
        <strain evidence="3">ATCC PRA-425</strain>
    </source>
</reference>
<dbReference type="SUPFAM" id="SSF56349">
    <property type="entry name" value="DNA breaking-rejoining enzymes"/>
    <property type="match status" value="1"/>
</dbReference>